<dbReference type="Gene3D" id="3.90.550.10">
    <property type="entry name" value="Spore Coat Polysaccharide Biosynthesis Protein SpsA, Chain A"/>
    <property type="match status" value="1"/>
</dbReference>
<dbReference type="EC" id="2.4.1.-" evidence="10"/>
<dbReference type="GO" id="GO:0032580">
    <property type="term" value="C:Golgi cisterna membrane"/>
    <property type="evidence" value="ECO:0007669"/>
    <property type="project" value="UniProtKB-SubCell"/>
</dbReference>
<evidence type="ECO:0000256" key="2">
    <source>
        <dbReference type="ARBA" id="ARBA00009239"/>
    </source>
</evidence>
<dbReference type="Proteomes" id="UP000183832">
    <property type="component" value="Unassembled WGS sequence"/>
</dbReference>
<evidence type="ECO:0000256" key="7">
    <source>
        <dbReference type="ARBA" id="ARBA00023034"/>
    </source>
</evidence>
<evidence type="ECO:0000256" key="4">
    <source>
        <dbReference type="ARBA" id="ARBA00022692"/>
    </source>
</evidence>
<evidence type="ECO:0000256" key="10">
    <source>
        <dbReference type="RuleBase" id="RU364016"/>
    </source>
</evidence>
<dbReference type="InterPro" id="IPR029044">
    <property type="entry name" value="Nucleotide-diphossugar_trans"/>
</dbReference>
<dbReference type="Pfam" id="PF05679">
    <property type="entry name" value="CHGN"/>
    <property type="match status" value="1"/>
</dbReference>
<feature type="transmembrane region" description="Helical" evidence="10">
    <location>
        <begin position="7"/>
        <end position="24"/>
    </location>
</feature>
<dbReference type="EMBL" id="CVRI01000020">
    <property type="protein sequence ID" value="CRK90555.1"/>
    <property type="molecule type" value="Genomic_DNA"/>
</dbReference>
<evidence type="ECO:0000256" key="8">
    <source>
        <dbReference type="ARBA" id="ARBA00023136"/>
    </source>
</evidence>
<dbReference type="FunFam" id="3.90.550.50:FF:000004">
    <property type="entry name" value="Hexosyltransferase"/>
    <property type="match status" value="1"/>
</dbReference>
<evidence type="ECO:0000313" key="11">
    <source>
        <dbReference type="EMBL" id="CRK90555.1"/>
    </source>
</evidence>
<name>A0A1J1HRF4_9DIPT</name>
<dbReference type="AlphaFoldDB" id="A0A1J1HRF4"/>
<dbReference type="OrthoDB" id="431432at2759"/>
<comment type="subcellular location">
    <subcellularLocation>
        <location evidence="1 10">Golgi apparatus</location>
        <location evidence="1 10">Golgi stack membrane</location>
        <topology evidence="1 10">Single-pass type II membrane protein</topology>
    </subcellularLocation>
</comment>
<keyword evidence="3 10" id="KW-0808">Transferase</keyword>
<sequence length="867" mass="100131">MTQRLKLFYGLLGAVIGLCIGTFLKNFSTMETLSRCDTISLPTIQSRSPLEIINLTAEETPSNSQRTLVFVGVMTSKDFLESRAKAVYNTWGKLVPGRIAFFSSEGSSGDDLPVVALNGVDDRYPPQKKSFMMLHYMYEHFIDKFEWFLRADDDVFIKPDKLEKFLRRVDSTKAQFIGQAGRGNNEEFGLLSLEFDENFCMGGPGIIMSRQTLKRVAPHIPTCLKNLYSTHEDVEIGRCVQKFAGIPCTWNYEMQSIFHHNSSGNRAFSGNLKKKEVHSAITLHPIKRSPLMHRMYAYYLGLTAQELRQQSLYLHRDIAQMISLLQIPKTHKMLARGVPLFPDNDRDSFNFIDDHDILGNFPNLNRYMPDDLSDLKEWDFLAKSIYSASHLNPKRKMESSLREGLDDVIREIMENINTYSRQRGRVIEYRELLYGYSRVNSMHGHDLILDLLLVYKKYRGKKMTVPVRKHLYVQRSFTETRIREITNNDELPNKGLVQSNLAFNRFTDKMKSLFNDGFNDFYTAGKPRESNSNTFDDKIIFILPLSGRYEIFLRFLKNFEDVALRTNENAELLISLFINSTDHRISSVFQIIDHLNKKYQRHAVRTIKLYGEFSRGVAIDKAIQSSHIKDEDIIFLIDVDILFQTLTLKRIRQNTIRNQQIYLPIVFSEYNPELVNSHVGNIPYTTSSSSSLPSESRSFLSDYNKMSMNYEYYVNSSTLINNESGYFREFGYGIASIYKCDIMNSKINGFVTDIKGWGLEDVKFLEKILTASHQLQNQLLLSIADGVEINQNASSSNNLDVFRSPDPSLVHIYHPIVCDKNLEKNQYKMCLGTKSNTLGNFRLLKEKYFLKRDFMQLVNKVKEVVVN</sequence>
<accession>A0A1J1HRF4</accession>
<evidence type="ECO:0000313" key="12">
    <source>
        <dbReference type="Proteomes" id="UP000183832"/>
    </source>
</evidence>
<dbReference type="InterPro" id="IPR051227">
    <property type="entry name" value="CS_glycosyltransferase"/>
</dbReference>
<dbReference type="PANTHER" id="PTHR12369:SF11">
    <property type="entry name" value="HEXOSYLTRANSFERASE"/>
    <property type="match status" value="1"/>
</dbReference>
<keyword evidence="6 10" id="KW-1133">Transmembrane helix</keyword>
<dbReference type="SUPFAM" id="SSF53448">
    <property type="entry name" value="Nucleotide-diphospho-sugar transferases"/>
    <property type="match status" value="2"/>
</dbReference>
<reference evidence="11 12" key="1">
    <citation type="submission" date="2015-04" db="EMBL/GenBank/DDBJ databases">
        <authorList>
            <person name="Syromyatnikov M.Y."/>
            <person name="Popov V.N."/>
        </authorList>
    </citation>
    <scope>NUCLEOTIDE SEQUENCE [LARGE SCALE GENOMIC DNA]</scope>
</reference>
<dbReference type="PANTHER" id="PTHR12369">
    <property type="entry name" value="CHONDROITIN SYNTHASE"/>
    <property type="match status" value="1"/>
</dbReference>
<gene>
    <name evidence="11" type="ORF">CLUMA_CG004259</name>
</gene>
<keyword evidence="8 10" id="KW-0472">Membrane</keyword>
<evidence type="ECO:0000256" key="1">
    <source>
        <dbReference type="ARBA" id="ARBA00004447"/>
    </source>
</evidence>
<keyword evidence="9" id="KW-0325">Glycoprotein</keyword>
<dbReference type="InterPro" id="IPR008428">
    <property type="entry name" value="Chond_GalNAc"/>
</dbReference>
<evidence type="ECO:0000256" key="9">
    <source>
        <dbReference type="ARBA" id="ARBA00023180"/>
    </source>
</evidence>
<comment type="similarity">
    <text evidence="2 10">Belongs to the chondroitin N-acetylgalactosaminyltransferase family.</text>
</comment>
<keyword evidence="7 10" id="KW-0333">Golgi apparatus</keyword>
<organism evidence="11 12">
    <name type="scientific">Clunio marinus</name>
    <dbReference type="NCBI Taxonomy" id="568069"/>
    <lineage>
        <taxon>Eukaryota</taxon>
        <taxon>Metazoa</taxon>
        <taxon>Ecdysozoa</taxon>
        <taxon>Arthropoda</taxon>
        <taxon>Hexapoda</taxon>
        <taxon>Insecta</taxon>
        <taxon>Pterygota</taxon>
        <taxon>Neoptera</taxon>
        <taxon>Endopterygota</taxon>
        <taxon>Diptera</taxon>
        <taxon>Nematocera</taxon>
        <taxon>Chironomoidea</taxon>
        <taxon>Chironomidae</taxon>
        <taxon>Clunio</taxon>
    </lineage>
</organism>
<dbReference type="GO" id="GO:0047238">
    <property type="term" value="F:glucuronosyl-N-acetylgalactosaminyl-proteoglycan 4-beta-N-acetylgalactosaminyltransferase activity"/>
    <property type="evidence" value="ECO:0007669"/>
    <property type="project" value="TreeGrafter"/>
</dbReference>
<dbReference type="Gene3D" id="3.90.550.50">
    <property type="match status" value="1"/>
</dbReference>
<keyword evidence="4 10" id="KW-0812">Transmembrane</keyword>
<evidence type="ECO:0000256" key="5">
    <source>
        <dbReference type="ARBA" id="ARBA00022968"/>
    </source>
</evidence>
<dbReference type="STRING" id="568069.A0A1J1HRF4"/>
<evidence type="ECO:0000256" key="6">
    <source>
        <dbReference type="ARBA" id="ARBA00022989"/>
    </source>
</evidence>
<proteinExistence type="inferred from homology"/>
<protein>
    <recommendedName>
        <fullName evidence="10">Hexosyltransferase</fullName>
        <ecNumber evidence="10">2.4.1.-</ecNumber>
    </recommendedName>
</protein>
<evidence type="ECO:0000256" key="3">
    <source>
        <dbReference type="ARBA" id="ARBA00022679"/>
    </source>
</evidence>
<keyword evidence="5 10" id="KW-0735">Signal-anchor</keyword>
<keyword evidence="12" id="KW-1185">Reference proteome</keyword>